<keyword evidence="1" id="KW-0805">Transcription regulation</keyword>
<dbReference type="PROSITE" id="PS50977">
    <property type="entry name" value="HTH_TETR_2"/>
    <property type="match status" value="1"/>
</dbReference>
<dbReference type="Gene3D" id="1.10.357.10">
    <property type="entry name" value="Tetracycline Repressor, domain 2"/>
    <property type="match status" value="1"/>
</dbReference>
<accession>A0A9W6CTK3</accession>
<gene>
    <name evidence="6" type="ORF">ARHIZOSPH14_00780</name>
</gene>
<protein>
    <submittedName>
        <fullName evidence="6">TetR family transcriptional regulator</fullName>
    </submittedName>
</protein>
<dbReference type="InterPro" id="IPR009057">
    <property type="entry name" value="Homeodomain-like_sf"/>
</dbReference>
<evidence type="ECO:0000313" key="7">
    <source>
        <dbReference type="Proteomes" id="UP001144396"/>
    </source>
</evidence>
<dbReference type="GO" id="GO:0003677">
    <property type="term" value="F:DNA binding"/>
    <property type="evidence" value="ECO:0007669"/>
    <property type="project" value="UniProtKB-UniRule"/>
</dbReference>
<organism evidence="6 7">
    <name type="scientific">Agromyces rhizosphaerae</name>
    <dbReference type="NCBI Taxonomy" id="88374"/>
    <lineage>
        <taxon>Bacteria</taxon>
        <taxon>Bacillati</taxon>
        <taxon>Actinomycetota</taxon>
        <taxon>Actinomycetes</taxon>
        <taxon>Micrococcales</taxon>
        <taxon>Microbacteriaceae</taxon>
        <taxon>Agromyces</taxon>
    </lineage>
</organism>
<reference evidence="6" key="1">
    <citation type="submission" date="2022-12" db="EMBL/GenBank/DDBJ databases">
        <title>Reference genome sequencing for broad-spectrum identification of bacterial and archaeal isolates by mass spectrometry.</title>
        <authorList>
            <person name="Sekiguchi Y."/>
            <person name="Tourlousse D.M."/>
        </authorList>
    </citation>
    <scope>NUCLEOTIDE SEQUENCE</scope>
    <source>
        <strain evidence="6">14</strain>
    </source>
</reference>
<dbReference type="RefSeq" id="WP_281881819.1">
    <property type="nucleotide sequence ID" value="NZ_BSDP01000001.1"/>
</dbReference>
<dbReference type="SUPFAM" id="SSF48498">
    <property type="entry name" value="Tetracyclin repressor-like, C-terminal domain"/>
    <property type="match status" value="1"/>
</dbReference>
<evidence type="ECO:0000256" key="1">
    <source>
        <dbReference type="ARBA" id="ARBA00023015"/>
    </source>
</evidence>
<sequence>MPTPERTSTEQVVAEARRILEQRGADGLSMQAVAAAVGVKAPSLYKRVASRDDLLRLALEATALELGDRLDRALAGAPADARGALAAVADATRAYAAEVPVAFGLLFGALPEAARPRPEVLASASTAVLALGRRLAGPDHELAAARTITAWMTGFVGMQRAGAFRLGGDVEEAWRFGVDALGAALEARRT</sequence>
<evidence type="ECO:0000256" key="2">
    <source>
        <dbReference type="ARBA" id="ARBA00023125"/>
    </source>
</evidence>
<keyword evidence="3" id="KW-0804">Transcription</keyword>
<dbReference type="InterPro" id="IPR001647">
    <property type="entry name" value="HTH_TetR"/>
</dbReference>
<dbReference type="Pfam" id="PF00440">
    <property type="entry name" value="TetR_N"/>
    <property type="match status" value="1"/>
</dbReference>
<dbReference type="Proteomes" id="UP001144396">
    <property type="component" value="Unassembled WGS sequence"/>
</dbReference>
<dbReference type="Pfam" id="PF13305">
    <property type="entry name" value="TetR_C_33"/>
    <property type="match status" value="1"/>
</dbReference>
<feature type="domain" description="HTH tetR-type" evidence="5">
    <location>
        <begin position="6"/>
        <end position="66"/>
    </location>
</feature>
<keyword evidence="7" id="KW-1185">Reference proteome</keyword>
<proteinExistence type="predicted"/>
<feature type="DNA-binding region" description="H-T-H motif" evidence="4">
    <location>
        <begin position="29"/>
        <end position="48"/>
    </location>
</feature>
<dbReference type="PANTHER" id="PTHR47506:SF1">
    <property type="entry name" value="HTH-TYPE TRANSCRIPTIONAL REGULATOR YJDC"/>
    <property type="match status" value="1"/>
</dbReference>
<dbReference type="InterPro" id="IPR025996">
    <property type="entry name" value="MT1864/Rv1816-like_C"/>
</dbReference>
<keyword evidence="2 4" id="KW-0238">DNA-binding</keyword>
<dbReference type="InterPro" id="IPR036271">
    <property type="entry name" value="Tet_transcr_reg_TetR-rel_C_sf"/>
</dbReference>
<evidence type="ECO:0000256" key="3">
    <source>
        <dbReference type="ARBA" id="ARBA00023163"/>
    </source>
</evidence>
<evidence type="ECO:0000313" key="6">
    <source>
        <dbReference type="EMBL" id="GLI25836.1"/>
    </source>
</evidence>
<dbReference type="EMBL" id="BSDP01000001">
    <property type="protein sequence ID" value="GLI25836.1"/>
    <property type="molecule type" value="Genomic_DNA"/>
</dbReference>
<dbReference type="Gene3D" id="1.10.10.60">
    <property type="entry name" value="Homeodomain-like"/>
    <property type="match status" value="1"/>
</dbReference>
<comment type="caution">
    <text evidence="6">The sequence shown here is derived from an EMBL/GenBank/DDBJ whole genome shotgun (WGS) entry which is preliminary data.</text>
</comment>
<dbReference type="SUPFAM" id="SSF46689">
    <property type="entry name" value="Homeodomain-like"/>
    <property type="match status" value="1"/>
</dbReference>
<evidence type="ECO:0000259" key="5">
    <source>
        <dbReference type="PROSITE" id="PS50977"/>
    </source>
</evidence>
<dbReference type="AlphaFoldDB" id="A0A9W6CTK3"/>
<dbReference type="PANTHER" id="PTHR47506">
    <property type="entry name" value="TRANSCRIPTIONAL REGULATORY PROTEIN"/>
    <property type="match status" value="1"/>
</dbReference>
<evidence type="ECO:0000256" key="4">
    <source>
        <dbReference type="PROSITE-ProRule" id="PRU00335"/>
    </source>
</evidence>
<name>A0A9W6CTK3_9MICO</name>